<name>A0A2N2E0P9_9BACT</name>
<dbReference type="InterPro" id="IPR053180">
    <property type="entry name" value="Ca-binding_acidic-repeat"/>
</dbReference>
<evidence type="ECO:0000256" key="5">
    <source>
        <dbReference type="SAM" id="Phobius"/>
    </source>
</evidence>
<dbReference type="InterPro" id="IPR059100">
    <property type="entry name" value="TSP3_bac"/>
</dbReference>
<organism evidence="6 7">
    <name type="scientific">Candidatus Falkowbacteria bacterium HGW-Falkowbacteria-2</name>
    <dbReference type="NCBI Taxonomy" id="2013769"/>
    <lineage>
        <taxon>Bacteria</taxon>
        <taxon>Candidatus Falkowiibacteriota</taxon>
    </lineage>
</organism>
<dbReference type="PANTHER" id="PTHR37467:SF1">
    <property type="entry name" value="EXPORTED CALCIUM-BINDING GLYCOPROTEIN"/>
    <property type="match status" value="1"/>
</dbReference>
<keyword evidence="2" id="KW-0964">Secreted</keyword>
<keyword evidence="5" id="KW-0812">Transmembrane</keyword>
<keyword evidence="3" id="KW-0732">Signal</keyword>
<evidence type="ECO:0000313" key="6">
    <source>
        <dbReference type="EMBL" id="PKM88267.1"/>
    </source>
</evidence>
<keyword evidence="4" id="KW-0106">Calcium</keyword>
<accession>A0A2N2E0P9</accession>
<keyword evidence="5" id="KW-1133">Transmembrane helix</keyword>
<comment type="caution">
    <text evidence="6">The sequence shown here is derived from an EMBL/GenBank/DDBJ whole genome shotgun (WGS) entry which is preliminary data.</text>
</comment>
<evidence type="ECO:0000256" key="3">
    <source>
        <dbReference type="ARBA" id="ARBA00022729"/>
    </source>
</evidence>
<sequence>MPNDFQEPSRNESHSSFLQSLPRPQRTAFLLLSALSLGVFIFWIWQFNTNLTRPFQVVETPVSSMDEFQNALSDVDTDGDGLTDYEESNMYGTSPYLADTDSDGISDREEIERGTNPNCAAGTSCDLNYIPAQTNSSNDLLPEPIQVNTDSADEDTLQLMMSGQADAGMLRALLKDSGVSADVINALSDEELISSYQGMLAEQGSGQ</sequence>
<comment type="subcellular location">
    <subcellularLocation>
        <location evidence="1">Secreted</location>
    </subcellularLocation>
</comment>
<evidence type="ECO:0000256" key="2">
    <source>
        <dbReference type="ARBA" id="ARBA00022525"/>
    </source>
</evidence>
<proteinExistence type="predicted"/>
<dbReference type="AlphaFoldDB" id="A0A2N2E0P9"/>
<keyword evidence="5" id="KW-0472">Membrane</keyword>
<evidence type="ECO:0000313" key="7">
    <source>
        <dbReference type="Proteomes" id="UP000233325"/>
    </source>
</evidence>
<dbReference type="PANTHER" id="PTHR37467">
    <property type="entry name" value="EXPORTED CALCIUM-BINDING GLYCOPROTEIN-RELATED"/>
    <property type="match status" value="1"/>
</dbReference>
<reference evidence="6 7" key="1">
    <citation type="journal article" date="2017" name="ISME J.">
        <title>Potential for microbial H2 and metal transformations associated with novel bacteria and archaea in deep terrestrial subsurface sediments.</title>
        <authorList>
            <person name="Hernsdorf A.W."/>
            <person name="Amano Y."/>
            <person name="Miyakawa K."/>
            <person name="Ise K."/>
            <person name="Suzuki Y."/>
            <person name="Anantharaman K."/>
            <person name="Probst A."/>
            <person name="Burstein D."/>
            <person name="Thomas B.C."/>
            <person name="Banfield J.F."/>
        </authorList>
    </citation>
    <scope>NUCLEOTIDE SEQUENCE [LARGE SCALE GENOMIC DNA]</scope>
    <source>
        <strain evidence="6">HGW-Falkowbacteria-2</strain>
    </source>
</reference>
<feature type="transmembrane region" description="Helical" evidence="5">
    <location>
        <begin position="27"/>
        <end position="45"/>
    </location>
</feature>
<protein>
    <submittedName>
        <fullName evidence="6">Uncharacterized protein</fullName>
    </submittedName>
</protein>
<dbReference type="Proteomes" id="UP000233325">
    <property type="component" value="Unassembled WGS sequence"/>
</dbReference>
<dbReference type="EMBL" id="PHAH01000021">
    <property type="protein sequence ID" value="PKM88267.1"/>
    <property type="molecule type" value="Genomic_DNA"/>
</dbReference>
<dbReference type="Pfam" id="PF18884">
    <property type="entry name" value="TSP3_bac"/>
    <property type="match status" value="2"/>
</dbReference>
<gene>
    <name evidence="6" type="ORF">CVU83_01995</name>
</gene>
<evidence type="ECO:0000256" key="4">
    <source>
        <dbReference type="ARBA" id="ARBA00022837"/>
    </source>
</evidence>
<evidence type="ECO:0000256" key="1">
    <source>
        <dbReference type="ARBA" id="ARBA00004613"/>
    </source>
</evidence>